<evidence type="ECO:0000259" key="10">
    <source>
        <dbReference type="Pfam" id="PF01656"/>
    </source>
</evidence>
<accession>A0A512LA02</accession>
<name>A0A512LA02_9PROT</name>
<reference evidence="12 13" key="1">
    <citation type="submission" date="2019-07" db="EMBL/GenBank/DDBJ databases">
        <title>Whole genome shotgun sequence of Thiobacillus plumbophilus NBRC 107929.</title>
        <authorList>
            <person name="Hosoyama A."/>
            <person name="Uohara A."/>
            <person name="Ohji S."/>
            <person name="Ichikawa N."/>
        </authorList>
    </citation>
    <scope>NUCLEOTIDE SEQUENCE [LARGE SCALE GENOMIC DNA]</scope>
    <source>
        <strain evidence="12 13">NBRC 107929</strain>
    </source>
</reference>
<comment type="caution">
    <text evidence="12">The sequence shown here is derived from an EMBL/GenBank/DDBJ whole genome shotgun (WGS) entry which is preliminary data.</text>
</comment>
<keyword evidence="5" id="KW-0436">Ligase</keyword>
<protein>
    <submittedName>
        <fullName evidence="12">Hydrogenobyrinate a,c-diamide synthase</fullName>
    </submittedName>
</protein>
<comment type="similarity">
    <text evidence="3">Belongs to the CobB/CobQ family. CobQ subfamily.</text>
</comment>
<keyword evidence="4" id="KW-0169">Cobalamin biosynthesis</keyword>
<keyword evidence="6" id="KW-0547">Nucleotide-binding</keyword>
<evidence type="ECO:0000256" key="5">
    <source>
        <dbReference type="ARBA" id="ARBA00022598"/>
    </source>
</evidence>
<keyword evidence="8" id="KW-0460">Magnesium</keyword>
<evidence type="ECO:0000259" key="11">
    <source>
        <dbReference type="Pfam" id="PF07685"/>
    </source>
</evidence>
<dbReference type="NCBIfam" id="NF002204">
    <property type="entry name" value="PRK01077.1"/>
    <property type="match status" value="1"/>
</dbReference>
<dbReference type="InterPro" id="IPR027417">
    <property type="entry name" value="P-loop_NTPase"/>
</dbReference>
<dbReference type="InterPro" id="IPR004484">
    <property type="entry name" value="CbiA/CobB_synth"/>
</dbReference>
<keyword evidence="9" id="KW-0315">Glutamine amidotransferase</keyword>
<proteinExistence type="inferred from homology"/>
<evidence type="ECO:0000313" key="12">
    <source>
        <dbReference type="EMBL" id="GEP31282.1"/>
    </source>
</evidence>
<dbReference type="GO" id="GO:0005524">
    <property type="term" value="F:ATP binding"/>
    <property type="evidence" value="ECO:0007669"/>
    <property type="project" value="UniProtKB-KW"/>
</dbReference>
<evidence type="ECO:0000256" key="1">
    <source>
        <dbReference type="ARBA" id="ARBA00001946"/>
    </source>
</evidence>
<sequence length="430" mass="45964">MQTRRCPALFISAPGSHHGKTTVTAALARFHADQGRKVRVFKTGPDFLDPMILERACGQPVYQLDLWLAGETACRRLVYEAAQEADLILVEGVMGLFDGTPSSADLAQLLGVPVLAVIDATGTAQTLGAIAYGLAHFRSELAFAGVLANAVASARHAEMMVQGMPPGMRYFGGLPRASQFTLPERHLGLVQAAEIVDLEARLAAIAASIASTALAALPAAVEFTCASAEPLPQLLAGTRIGIARDAAFSFIYPANLDVLRALGAELVFFSPLADQALPQVDSLYLPGGYPELHLQQLQDNAPMKAALHSHFRQGKPIYAECGGMLYLFESLTDKAGQRAAMTGLLPGHAVMQARRQGLGYQSAPMPGGVLRSHAFHHSVIDTPLVPVASGERLYNTSQGERIFRLARLTATYLHCYFPSNPSVAARLFLP</sequence>
<comment type="cofactor">
    <cofactor evidence="1">
        <name>Mg(2+)</name>
        <dbReference type="ChEBI" id="CHEBI:18420"/>
    </cofactor>
</comment>
<dbReference type="Pfam" id="PF07685">
    <property type="entry name" value="GATase_3"/>
    <property type="match status" value="1"/>
</dbReference>
<dbReference type="CDD" id="cd03130">
    <property type="entry name" value="GATase1_CobB"/>
    <property type="match status" value="1"/>
</dbReference>
<dbReference type="OrthoDB" id="9764035at2"/>
<feature type="domain" description="CobB/CobQ-like glutamine amidotransferase" evidence="11">
    <location>
        <begin position="239"/>
        <end position="419"/>
    </location>
</feature>
<dbReference type="EMBL" id="BKAD01000027">
    <property type="protein sequence ID" value="GEP31282.1"/>
    <property type="molecule type" value="Genomic_DNA"/>
</dbReference>
<evidence type="ECO:0000256" key="4">
    <source>
        <dbReference type="ARBA" id="ARBA00022573"/>
    </source>
</evidence>
<evidence type="ECO:0000313" key="13">
    <source>
        <dbReference type="Proteomes" id="UP000321337"/>
    </source>
</evidence>
<dbReference type="GO" id="GO:0009236">
    <property type="term" value="P:cobalamin biosynthetic process"/>
    <property type="evidence" value="ECO:0007669"/>
    <property type="project" value="UniProtKB-KW"/>
</dbReference>
<keyword evidence="13" id="KW-1185">Reference proteome</keyword>
<evidence type="ECO:0000256" key="9">
    <source>
        <dbReference type="ARBA" id="ARBA00022962"/>
    </source>
</evidence>
<evidence type="ECO:0000256" key="2">
    <source>
        <dbReference type="ARBA" id="ARBA00004953"/>
    </source>
</evidence>
<dbReference type="GO" id="GO:0042242">
    <property type="term" value="F:cobyrinic acid a,c-diamide synthase activity"/>
    <property type="evidence" value="ECO:0007669"/>
    <property type="project" value="InterPro"/>
</dbReference>
<dbReference type="Gene3D" id="3.40.50.300">
    <property type="entry name" value="P-loop containing nucleotide triphosphate hydrolases"/>
    <property type="match status" value="1"/>
</dbReference>
<dbReference type="SUPFAM" id="SSF52317">
    <property type="entry name" value="Class I glutamine amidotransferase-like"/>
    <property type="match status" value="1"/>
</dbReference>
<organism evidence="12 13">
    <name type="scientific">Sulfuriferula plumbiphila</name>
    <dbReference type="NCBI Taxonomy" id="171865"/>
    <lineage>
        <taxon>Bacteria</taxon>
        <taxon>Pseudomonadati</taxon>
        <taxon>Pseudomonadota</taxon>
        <taxon>Betaproteobacteria</taxon>
        <taxon>Nitrosomonadales</taxon>
        <taxon>Sulfuricellaceae</taxon>
        <taxon>Sulfuriferula</taxon>
    </lineage>
</organism>
<feature type="domain" description="CobQ/CobB/MinD/ParA nucleotide binding" evidence="10">
    <location>
        <begin position="10"/>
        <end position="187"/>
    </location>
</feature>
<dbReference type="Gene3D" id="3.40.50.880">
    <property type="match status" value="1"/>
</dbReference>
<dbReference type="InterPro" id="IPR002586">
    <property type="entry name" value="CobQ/CobB/MinD/ParA_Nub-bd_dom"/>
</dbReference>
<dbReference type="Pfam" id="PF01656">
    <property type="entry name" value="CbiA"/>
    <property type="match status" value="1"/>
</dbReference>
<keyword evidence="7" id="KW-0067">ATP-binding</keyword>
<dbReference type="SUPFAM" id="SSF52540">
    <property type="entry name" value="P-loop containing nucleoside triphosphate hydrolases"/>
    <property type="match status" value="1"/>
</dbReference>
<dbReference type="RefSeq" id="WP_147074117.1">
    <property type="nucleotide sequence ID" value="NZ_AP021884.1"/>
</dbReference>
<dbReference type="NCBIfam" id="TIGR00379">
    <property type="entry name" value="cobB"/>
    <property type="match status" value="1"/>
</dbReference>
<dbReference type="InterPro" id="IPR029062">
    <property type="entry name" value="Class_I_gatase-like"/>
</dbReference>
<comment type="pathway">
    <text evidence="2">Cofactor biosynthesis; adenosylcobalamin biosynthesis.</text>
</comment>
<dbReference type="AlphaFoldDB" id="A0A512LA02"/>
<dbReference type="InterPro" id="IPR011698">
    <property type="entry name" value="GATase_3"/>
</dbReference>
<evidence type="ECO:0000256" key="6">
    <source>
        <dbReference type="ARBA" id="ARBA00022741"/>
    </source>
</evidence>
<gene>
    <name evidence="12" type="primary">cobB</name>
    <name evidence="12" type="ORF">TPL01_24200</name>
</gene>
<evidence type="ECO:0000256" key="7">
    <source>
        <dbReference type="ARBA" id="ARBA00022840"/>
    </source>
</evidence>
<dbReference type="PANTHER" id="PTHR43873:SF1">
    <property type="entry name" value="COBYRINATE A,C-DIAMIDE SYNTHASE"/>
    <property type="match status" value="1"/>
</dbReference>
<evidence type="ECO:0000256" key="8">
    <source>
        <dbReference type="ARBA" id="ARBA00022842"/>
    </source>
</evidence>
<dbReference type="PANTHER" id="PTHR43873">
    <property type="entry name" value="COBYRINATE A,C-DIAMIDE SYNTHASE"/>
    <property type="match status" value="1"/>
</dbReference>
<dbReference type="PROSITE" id="PS51274">
    <property type="entry name" value="GATASE_COBBQ"/>
    <property type="match status" value="1"/>
</dbReference>
<evidence type="ECO:0000256" key="3">
    <source>
        <dbReference type="ARBA" id="ARBA00006205"/>
    </source>
</evidence>
<dbReference type="Proteomes" id="UP000321337">
    <property type="component" value="Unassembled WGS sequence"/>
</dbReference>